<dbReference type="Proteomes" id="UP001529510">
    <property type="component" value="Unassembled WGS sequence"/>
</dbReference>
<evidence type="ECO:0000313" key="3">
    <source>
        <dbReference type="Proteomes" id="UP001529510"/>
    </source>
</evidence>
<accession>A0ABD0RRG5</accession>
<organism evidence="2 3">
    <name type="scientific">Cirrhinus mrigala</name>
    <name type="common">Mrigala</name>
    <dbReference type="NCBI Taxonomy" id="683832"/>
    <lineage>
        <taxon>Eukaryota</taxon>
        <taxon>Metazoa</taxon>
        <taxon>Chordata</taxon>
        <taxon>Craniata</taxon>
        <taxon>Vertebrata</taxon>
        <taxon>Euteleostomi</taxon>
        <taxon>Actinopterygii</taxon>
        <taxon>Neopterygii</taxon>
        <taxon>Teleostei</taxon>
        <taxon>Ostariophysi</taxon>
        <taxon>Cypriniformes</taxon>
        <taxon>Cyprinidae</taxon>
        <taxon>Labeoninae</taxon>
        <taxon>Labeonini</taxon>
        <taxon>Cirrhinus</taxon>
    </lineage>
</organism>
<protein>
    <recommendedName>
        <fullName evidence="1">BACK domain-containing protein</fullName>
    </recommendedName>
</protein>
<feature type="non-terminal residue" evidence="2">
    <location>
        <position position="1"/>
    </location>
</feature>
<proteinExistence type="predicted"/>
<dbReference type="EMBL" id="JAMKFB020000002">
    <property type="protein sequence ID" value="KAL0200931.1"/>
    <property type="molecule type" value="Genomic_DNA"/>
</dbReference>
<dbReference type="Gene3D" id="1.25.40.420">
    <property type="match status" value="1"/>
</dbReference>
<comment type="caution">
    <text evidence="2">The sequence shown here is derived from an EMBL/GenBank/DDBJ whole genome shotgun (WGS) entry which is preliminary data.</text>
</comment>
<feature type="domain" description="BACK" evidence="1">
    <location>
        <begin position="2"/>
        <end position="52"/>
    </location>
</feature>
<sequence length="52" mass="5969">TMMCTTLYDAANSFVHQHFVEVSMSEEFLALRPEEVFELVGCDELNVQAEEQ</sequence>
<dbReference type="InterPro" id="IPR011705">
    <property type="entry name" value="BACK"/>
</dbReference>
<keyword evidence="3" id="KW-1185">Reference proteome</keyword>
<gene>
    <name evidence="2" type="ORF">M9458_004118</name>
</gene>
<dbReference type="AlphaFoldDB" id="A0ABD0RRG5"/>
<evidence type="ECO:0000313" key="2">
    <source>
        <dbReference type="EMBL" id="KAL0200931.1"/>
    </source>
</evidence>
<dbReference type="Pfam" id="PF07707">
    <property type="entry name" value="BACK"/>
    <property type="match status" value="1"/>
</dbReference>
<reference evidence="2 3" key="1">
    <citation type="submission" date="2024-05" db="EMBL/GenBank/DDBJ databases">
        <title>Genome sequencing and assembly of Indian major carp, Cirrhinus mrigala (Hamilton, 1822).</title>
        <authorList>
            <person name="Mohindra V."/>
            <person name="Chowdhury L.M."/>
            <person name="Lal K."/>
            <person name="Jena J.K."/>
        </authorList>
    </citation>
    <scope>NUCLEOTIDE SEQUENCE [LARGE SCALE GENOMIC DNA]</scope>
    <source>
        <strain evidence="2">CM1030</strain>
        <tissue evidence="2">Blood</tissue>
    </source>
</reference>
<feature type="non-terminal residue" evidence="2">
    <location>
        <position position="52"/>
    </location>
</feature>
<name>A0ABD0RRG5_CIRMR</name>
<evidence type="ECO:0000259" key="1">
    <source>
        <dbReference type="Pfam" id="PF07707"/>
    </source>
</evidence>